<dbReference type="AlphaFoldDB" id="A0A2H3ITH4"/>
<reference evidence="3 4" key="1">
    <citation type="journal article" date="2012" name="Science">
        <title>The Paleozoic origin of enzymatic lignin decomposition reconstructed from 31 fungal genomes.</title>
        <authorList>
            <person name="Floudas D."/>
            <person name="Binder M."/>
            <person name="Riley R."/>
            <person name="Barry K."/>
            <person name="Blanchette R.A."/>
            <person name="Henrissat B."/>
            <person name="Martinez A.T."/>
            <person name="Otillar R."/>
            <person name="Spatafora J.W."/>
            <person name="Yadav J.S."/>
            <person name="Aerts A."/>
            <person name="Benoit I."/>
            <person name="Boyd A."/>
            <person name="Carlson A."/>
            <person name="Copeland A."/>
            <person name="Coutinho P.M."/>
            <person name="de Vries R.P."/>
            <person name="Ferreira P."/>
            <person name="Findley K."/>
            <person name="Foster B."/>
            <person name="Gaskell J."/>
            <person name="Glotzer D."/>
            <person name="Gorecki P."/>
            <person name="Heitman J."/>
            <person name="Hesse C."/>
            <person name="Hori C."/>
            <person name="Igarashi K."/>
            <person name="Jurgens J.A."/>
            <person name="Kallen N."/>
            <person name="Kersten P."/>
            <person name="Kohler A."/>
            <person name="Kuees U."/>
            <person name="Kumar T.K.A."/>
            <person name="Kuo A."/>
            <person name="LaButti K."/>
            <person name="Larrondo L.F."/>
            <person name="Lindquist E."/>
            <person name="Ling A."/>
            <person name="Lombard V."/>
            <person name="Lucas S."/>
            <person name="Lundell T."/>
            <person name="Martin R."/>
            <person name="McLaughlin D.J."/>
            <person name="Morgenstern I."/>
            <person name="Morin E."/>
            <person name="Murat C."/>
            <person name="Nagy L.G."/>
            <person name="Nolan M."/>
            <person name="Ohm R.A."/>
            <person name="Patyshakuliyeva A."/>
            <person name="Rokas A."/>
            <person name="Ruiz-Duenas F.J."/>
            <person name="Sabat G."/>
            <person name="Salamov A."/>
            <person name="Samejima M."/>
            <person name="Schmutz J."/>
            <person name="Slot J.C."/>
            <person name="St John F."/>
            <person name="Stenlid J."/>
            <person name="Sun H."/>
            <person name="Sun S."/>
            <person name="Syed K."/>
            <person name="Tsang A."/>
            <person name="Wiebenga A."/>
            <person name="Young D."/>
            <person name="Pisabarro A."/>
            <person name="Eastwood D.C."/>
            <person name="Martin F."/>
            <person name="Cullen D."/>
            <person name="Grigoriev I.V."/>
            <person name="Hibbett D.S."/>
        </authorList>
    </citation>
    <scope>NUCLEOTIDE SEQUENCE [LARGE SCALE GENOMIC DNA]</scope>
    <source>
        <strain evidence="3 4">MD-104</strain>
    </source>
</reference>
<keyword evidence="2" id="KW-0812">Transmembrane</keyword>
<proteinExistence type="predicted"/>
<organism evidence="3 4">
    <name type="scientific">Wolfiporia cocos (strain MD-104)</name>
    <name type="common">Brown rot fungus</name>
    <dbReference type="NCBI Taxonomy" id="742152"/>
    <lineage>
        <taxon>Eukaryota</taxon>
        <taxon>Fungi</taxon>
        <taxon>Dikarya</taxon>
        <taxon>Basidiomycota</taxon>
        <taxon>Agaricomycotina</taxon>
        <taxon>Agaricomycetes</taxon>
        <taxon>Polyporales</taxon>
        <taxon>Phaeolaceae</taxon>
        <taxon>Wolfiporia</taxon>
    </lineage>
</organism>
<keyword evidence="4" id="KW-1185">Reference proteome</keyword>
<accession>A0A2H3ITH4</accession>
<feature type="region of interest" description="Disordered" evidence="1">
    <location>
        <begin position="146"/>
        <end position="178"/>
    </location>
</feature>
<sequence length="202" mass="21745">MLRISPVLVDVLVVITRSCSIASDALVLVVTWIALEPTRLGRLIGAYALAGVLLRDGVVYFTFLLLLNIAQVGLWVTDSAYNKVCTALLSPMTSIVISRMLLNMRRTQRDTDMEGRSSEHATASSTQTQITEWSISVVLNSVGWQTDASTGSSSEHEDMGQPQTAERVSADGMPDPNGYVEIALKADEHSLSTATNDAASVS</sequence>
<keyword evidence="2" id="KW-1133">Transmembrane helix</keyword>
<evidence type="ECO:0000256" key="2">
    <source>
        <dbReference type="SAM" id="Phobius"/>
    </source>
</evidence>
<gene>
    <name evidence="3" type="ORF">WOLCODRAFT_147383</name>
</gene>
<evidence type="ECO:0000313" key="4">
    <source>
        <dbReference type="Proteomes" id="UP000218811"/>
    </source>
</evidence>
<feature type="compositionally biased region" description="Basic and acidic residues" evidence="1">
    <location>
        <begin position="108"/>
        <end position="119"/>
    </location>
</feature>
<feature type="region of interest" description="Disordered" evidence="1">
    <location>
        <begin position="108"/>
        <end position="128"/>
    </location>
</feature>
<dbReference type="EMBL" id="KB467831">
    <property type="protein sequence ID" value="PCH33282.1"/>
    <property type="molecule type" value="Genomic_DNA"/>
</dbReference>
<feature type="transmembrane region" description="Helical" evidence="2">
    <location>
        <begin position="12"/>
        <end position="35"/>
    </location>
</feature>
<evidence type="ECO:0000256" key="1">
    <source>
        <dbReference type="SAM" id="MobiDB-lite"/>
    </source>
</evidence>
<dbReference type="Proteomes" id="UP000218811">
    <property type="component" value="Unassembled WGS sequence"/>
</dbReference>
<keyword evidence="2" id="KW-0472">Membrane</keyword>
<dbReference type="OrthoDB" id="2750926at2759"/>
<evidence type="ECO:0000313" key="3">
    <source>
        <dbReference type="EMBL" id="PCH33282.1"/>
    </source>
</evidence>
<protein>
    <submittedName>
        <fullName evidence="3">Uncharacterized protein</fullName>
    </submittedName>
</protein>
<name>A0A2H3ITH4_WOLCO</name>
<feature type="transmembrane region" description="Helical" evidence="2">
    <location>
        <begin position="47"/>
        <end position="69"/>
    </location>
</feature>